<evidence type="ECO:0008006" key="4">
    <source>
        <dbReference type="Google" id="ProtNLM"/>
    </source>
</evidence>
<accession>A0ABN6WU20</accession>
<feature type="transmembrane region" description="Helical" evidence="1">
    <location>
        <begin position="160"/>
        <end position="183"/>
    </location>
</feature>
<dbReference type="EMBL" id="AP027370">
    <property type="protein sequence ID" value="BDY12491.1"/>
    <property type="molecule type" value="Genomic_DNA"/>
</dbReference>
<organism evidence="2 3">
    <name type="scientific">Hydrogenimonas cancrithermarum</name>
    <dbReference type="NCBI Taxonomy" id="2993563"/>
    <lineage>
        <taxon>Bacteria</taxon>
        <taxon>Pseudomonadati</taxon>
        <taxon>Campylobacterota</taxon>
        <taxon>Epsilonproteobacteria</taxon>
        <taxon>Campylobacterales</taxon>
        <taxon>Hydrogenimonadaceae</taxon>
        <taxon>Hydrogenimonas</taxon>
    </lineage>
</organism>
<keyword evidence="1" id="KW-1133">Transmembrane helix</keyword>
<dbReference type="PANTHER" id="PTHR33876">
    <property type="entry name" value="UNNAMED PRODUCT"/>
    <property type="match status" value="1"/>
</dbReference>
<reference evidence="2 3" key="1">
    <citation type="submission" date="2023-03" db="EMBL/GenBank/DDBJ databases">
        <title>Description of Hydrogenimonas sp. ISO32.</title>
        <authorList>
            <person name="Mino S."/>
            <person name="Fukazawa S."/>
            <person name="Sawabe T."/>
        </authorList>
    </citation>
    <scope>NUCLEOTIDE SEQUENCE [LARGE SCALE GENOMIC DNA]</scope>
    <source>
        <strain evidence="2 3">ISO32</strain>
    </source>
</reference>
<keyword evidence="3" id="KW-1185">Reference proteome</keyword>
<evidence type="ECO:0000313" key="2">
    <source>
        <dbReference type="EMBL" id="BDY12491.1"/>
    </source>
</evidence>
<proteinExistence type="predicted"/>
<dbReference type="Proteomes" id="UP001321445">
    <property type="component" value="Chromosome"/>
</dbReference>
<feature type="transmembrane region" description="Helical" evidence="1">
    <location>
        <begin position="68"/>
        <end position="89"/>
    </location>
</feature>
<dbReference type="RefSeq" id="WP_286337683.1">
    <property type="nucleotide sequence ID" value="NZ_AP027370.1"/>
</dbReference>
<evidence type="ECO:0000256" key="1">
    <source>
        <dbReference type="SAM" id="Phobius"/>
    </source>
</evidence>
<protein>
    <recommendedName>
        <fullName evidence="4">Nickel and cobalt efflux transporter rcnA</fullName>
    </recommendedName>
</protein>
<gene>
    <name evidence="2" type="ORF">HCR_08030</name>
</gene>
<keyword evidence="1" id="KW-0812">Transmembrane</keyword>
<evidence type="ECO:0000313" key="3">
    <source>
        <dbReference type="Proteomes" id="UP001321445"/>
    </source>
</evidence>
<feature type="transmembrane region" description="Helical" evidence="1">
    <location>
        <begin position="129"/>
        <end position="154"/>
    </location>
</feature>
<name>A0ABN6WU20_9BACT</name>
<feature type="transmembrane region" description="Helical" evidence="1">
    <location>
        <begin position="38"/>
        <end position="56"/>
    </location>
</feature>
<dbReference type="InterPro" id="IPR052776">
    <property type="entry name" value="Chloro_ReproSupport/MetalTrans"/>
</dbReference>
<keyword evidence="1" id="KW-0472">Membrane</keyword>
<feature type="transmembrane region" description="Helical" evidence="1">
    <location>
        <begin position="195"/>
        <end position="214"/>
    </location>
</feature>
<sequence>MELSLSLIFWYGILHAFGPDHLTAIADFSIGKGRRKTLFITFAFAIGHGLSLFVFAKLLQRVELSADILAYGDMISSSVILAIGAYLLFMAATDSINIGKHIHEGKEHIHIWFGRSHDHRDEDFQKRSVSALSIGALMGIGGVRGMLVTLSAIAHNEVNLWMVLSFTLGVMLVFMGFGYFIALINDNLLTSRRNVRTAFATAGAVSLLVGSQILF</sequence>
<dbReference type="PANTHER" id="PTHR33876:SF4">
    <property type="entry name" value="CHLOROPLAST PROTEIN FOR GROWTH AND FERTILITY 2"/>
    <property type="match status" value="1"/>
</dbReference>